<proteinExistence type="inferred from homology"/>
<dbReference type="GO" id="GO:0005886">
    <property type="term" value="C:plasma membrane"/>
    <property type="evidence" value="ECO:0007669"/>
    <property type="project" value="TreeGrafter"/>
</dbReference>
<evidence type="ECO:0000256" key="2">
    <source>
        <dbReference type="ARBA" id="ARBA00022840"/>
    </source>
</evidence>
<protein>
    <recommendedName>
        <fullName evidence="4">Protein kinase domain-containing protein</fullName>
    </recommendedName>
</protein>
<dbReference type="SUPFAM" id="SSF56112">
    <property type="entry name" value="Protein kinase-like (PK-like)"/>
    <property type="match status" value="1"/>
</dbReference>
<dbReference type="GO" id="GO:0005524">
    <property type="term" value="F:ATP binding"/>
    <property type="evidence" value="ECO:0007669"/>
    <property type="project" value="UniProtKB-KW"/>
</dbReference>
<dbReference type="AlphaFoldDB" id="A0A6M2ERY3"/>
<dbReference type="InterPro" id="IPR011009">
    <property type="entry name" value="Kinase-like_dom_sf"/>
</dbReference>
<dbReference type="EMBL" id="GILB01007677">
    <property type="protein sequence ID" value="NUU88010.1"/>
    <property type="molecule type" value="Transcribed_RNA"/>
</dbReference>
<accession>A0A6M2ERY3</accession>
<dbReference type="SMART" id="SM00220">
    <property type="entry name" value="S_TKc"/>
    <property type="match status" value="1"/>
</dbReference>
<dbReference type="PROSITE" id="PS50011">
    <property type="entry name" value="PROTEIN_KINASE_DOM"/>
    <property type="match status" value="1"/>
</dbReference>
<dbReference type="GO" id="GO:0004674">
    <property type="term" value="F:protein serine/threonine kinase activity"/>
    <property type="evidence" value="ECO:0007669"/>
    <property type="project" value="TreeGrafter"/>
</dbReference>
<feature type="domain" description="Protein kinase" evidence="4">
    <location>
        <begin position="31"/>
        <end position="334"/>
    </location>
</feature>
<dbReference type="PANTHER" id="PTHR27005">
    <property type="entry name" value="WALL-ASSOCIATED RECEPTOR KINASE-LIKE 21"/>
    <property type="match status" value="1"/>
</dbReference>
<dbReference type="GO" id="GO:0007166">
    <property type="term" value="P:cell surface receptor signaling pathway"/>
    <property type="evidence" value="ECO:0007669"/>
    <property type="project" value="InterPro"/>
</dbReference>
<dbReference type="Gene3D" id="1.10.510.10">
    <property type="entry name" value="Transferase(Phosphotransferase) domain 1"/>
    <property type="match status" value="1"/>
</dbReference>
<evidence type="ECO:0000256" key="1">
    <source>
        <dbReference type="ARBA" id="ARBA00022741"/>
    </source>
</evidence>
<reference evidence="5" key="1">
    <citation type="submission" date="2020-03" db="EMBL/GenBank/DDBJ databases">
        <authorList>
            <person name="Zhang R."/>
        </authorList>
    </citation>
    <scope>NUCLEOTIDE SEQUENCE</scope>
</reference>
<dbReference type="GO" id="GO:0042742">
    <property type="term" value="P:defense response to bacterium"/>
    <property type="evidence" value="ECO:0007669"/>
    <property type="project" value="UniProtKB-ARBA"/>
</dbReference>
<organism evidence="5">
    <name type="scientific">Populus davidiana</name>
    <dbReference type="NCBI Taxonomy" id="266767"/>
    <lineage>
        <taxon>Eukaryota</taxon>
        <taxon>Viridiplantae</taxon>
        <taxon>Streptophyta</taxon>
        <taxon>Embryophyta</taxon>
        <taxon>Tracheophyta</taxon>
        <taxon>Spermatophyta</taxon>
        <taxon>Magnoliopsida</taxon>
        <taxon>eudicotyledons</taxon>
        <taxon>Gunneridae</taxon>
        <taxon>Pentapetalae</taxon>
        <taxon>rosids</taxon>
        <taxon>fabids</taxon>
        <taxon>Malpighiales</taxon>
        <taxon>Salicaceae</taxon>
        <taxon>Saliceae</taxon>
        <taxon>Populus</taxon>
    </lineage>
</organism>
<evidence type="ECO:0000313" key="5">
    <source>
        <dbReference type="EMBL" id="NUU88010.1"/>
    </source>
</evidence>
<evidence type="ECO:0000256" key="3">
    <source>
        <dbReference type="ARBA" id="ARBA00060939"/>
    </source>
</evidence>
<dbReference type="FunFam" id="1.10.510.10:FF:000774">
    <property type="entry name" value="Kinase family protein"/>
    <property type="match status" value="1"/>
</dbReference>
<dbReference type="InterPro" id="IPR045274">
    <property type="entry name" value="WAK-like"/>
</dbReference>
<dbReference type="PANTHER" id="PTHR27005:SF308">
    <property type="entry name" value="NON-FUNCTIONAL PSEUDOKINASE ZRK2-RELATED"/>
    <property type="match status" value="1"/>
</dbReference>
<dbReference type="Pfam" id="PF00069">
    <property type="entry name" value="Pkinase"/>
    <property type="match status" value="1"/>
</dbReference>
<keyword evidence="2" id="KW-0067">ATP-binding</keyword>
<comment type="similarity">
    <text evidence="3">Belongs to the protein kinase superfamily. Ser/Thr protein kinase family. ZRK subfamily.</text>
</comment>
<sequence>MERIRQMICLDKKMHKRERQRLFLDRGGELLEELIAFCNGRSNPIRNFSLNQLQKAIDDYHPSLPLETLKDLEGRDFKWYEGILEQRLVFIKMYWVCNKLVYRDIVVSSQMSSHNNVLKLSGCCLEIPERLALVFEYPENGCLQTLIDDGSLTWGTRLKIAKEIANAVTYLHSAFPRPTIHRDIKPRNIFLNQNYDAKLSHFFLSISIPEGESQVEDQLAGTVHFLDPVYCQTGFVTEKTDVYSFGVLLLLLLTGRRIFEEEFDEGIGLIDHVKILVEKDRVNEVVDPRIRGSRGEAIDQQQLEASIELALRCIDDSGEDRPLMIEVAKELQLIERSITAAP</sequence>
<keyword evidence="1" id="KW-0547">Nucleotide-binding</keyword>
<dbReference type="Gene3D" id="3.30.200.20">
    <property type="entry name" value="Phosphorylase Kinase, domain 1"/>
    <property type="match status" value="1"/>
</dbReference>
<evidence type="ECO:0000259" key="4">
    <source>
        <dbReference type="PROSITE" id="PS50011"/>
    </source>
</evidence>
<dbReference type="InterPro" id="IPR000719">
    <property type="entry name" value="Prot_kinase_dom"/>
</dbReference>
<name>A0A6M2ERY3_9ROSI</name>